<organism evidence="1 2">
    <name type="scientific">Didymella exigua CBS 183.55</name>
    <dbReference type="NCBI Taxonomy" id="1150837"/>
    <lineage>
        <taxon>Eukaryota</taxon>
        <taxon>Fungi</taxon>
        <taxon>Dikarya</taxon>
        <taxon>Ascomycota</taxon>
        <taxon>Pezizomycotina</taxon>
        <taxon>Dothideomycetes</taxon>
        <taxon>Pleosporomycetidae</taxon>
        <taxon>Pleosporales</taxon>
        <taxon>Pleosporineae</taxon>
        <taxon>Didymellaceae</taxon>
        <taxon>Didymella</taxon>
    </lineage>
</organism>
<evidence type="ECO:0000313" key="1">
    <source>
        <dbReference type="EMBL" id="KAF1930944.1"/>
    </source>
</evidence>
<gene>
    <name evidence="1" type="ORF">M421DRAFT_362714</name>
</gene>
<dbReference type="Proteomes" id="UP000800082">
    <property type="component" value="Unassembled WGS sequence"/>
</dbReference>
<accession>A0A6A5RUV9</accession>
<reference evidence="1" key="1">
    <citation type="journal article" date="2020" name="Stud. Mycol.">
        <title>101 Dothideomycetes genomes: a test case for predicting lifestyles and emergence of pathogens.</title>
        <authorList>
            <person name="Haridas S."/>
            <person name="Albert R."/>
            <person name="Binder M."/>
            <person name="Bloem J."/>
            <person name="Labutti K."/>
            <person name="Salamov A."/>
            <person name="Andreopoulos B."/>
            <person name="Baker S."/>
            <person name="Barry K."/>
            <person name="Bills G."/>
            <person name="Bluhm B."/>
            <person name="Cannon C."/>
            <person name="Castanera R."/>
            <person name="Culley D."/>
            <person name="Daum C."/>
            <person name="Ezra D."/>
            <person name="Gonzalez J."/>
            <person name="Henrissat B."/>
            <person name="Kuo A."/>
            <person name="Liang C."/>
            <person name="Lipzen A."/>
            <person name="Lutzoni F."/>
            <person name="Magnuson J."/>
            <person name="Mondo S."/>
            <person name="Nolan M."/>
            <person name="Ohm R."/>
            <person name="Pangilinan J."/>
            <person name="Park H.-J."/>
            <person name="Ramirez L."/>
            <person name="Alfaro M."/>
            <person name="Sun H."/>
            <person name="Tritt A."/>
            <person name="Yoshinaga Y."/>
            <person name="Zwiers L.-H."/>
            <person name="Turgeon B."/>
            <person name="Goodwin S."/>
            <person name="Spatafora J."/>
            <person name="Crous P."/>
            <person name="Grigoriev I."/>
        </authorList>
    </citation>
    <scope>NUCLEOTIDE SEQUENCE</scope>
    <source>
        <strain evidence="1">CBS 183.55</strain>
    </source>
</reference>
<protein>
    <submittedName>
        <fullName evidence="1">Uncharacterized protein</fullName>
    </submittedName>
</protein>
<dbReference type="AlphaFoldDB" id="A0A6A5RUV9"/>
<dbReference type="RefSeq" id="XP_033451192.1">
    <property type="nucleotide sequence ID" value="XM_033589692.1"/>
</dbReference>
<proteinExistence type="predicted"/>
<name>A0A6A5RUV9_9PLEO</name>
<sequence length="123" mass="13819">MLCAVPNDAKVVLRGVREGRNPQRPLRLSVTLNSQACNLPPRHQHLPKRKLQDTSASTWFNAWRETAGPLLFLAEGSCNSYLRHRESCTSGCRMVCRLRSRPCPDNPALPSRCKCQVLQPSPL</sequence>
<evidence type="ECO:0000313" key="2">
    <source>
        <dbReference type="Proteomes" id="UP000800082"/>
    </source>
</evidence>
<dbReference type="EMBL" id="ML978962">
    <property type="protein sequence ID" value="KAF1930944.1"/>
    <property type="molecule type" value="Genomic_DNA"/>
</dbReference>
<dbReference type="GeneID" id="54347340"/>
<keyword evidence="2" id="KW-1185">Reference proteome</keyword>